<keyword evidence="3" id="KW-1185">Reference proteome</keyword>
<dbReference type="EMBL" id="JBHSNB010000001">
    <property type="protein sequence ID" value="MFC5584750.1"/>
    <property type="molecule type" value="Genomic_DNA"/>
</dbReference>
<proteinExistence type="predicted"/>
<organism evidence="2 3">
    <name type="scientific">Nitratireductor kimnyeongensis</name>
    <dbReference type="NCBI Taxonomy" id="430679"/>
    <lineage>
        <taxon>Bacteria</taxon>
        <taxon>Pseudomonadati</taxon>
        <taxon>Pseudomonadota</taxon>
        <taxon>Alphaproteobacteria</taxon>
        <taxon>Hyphomicrobiales</taxon>
        <taxon>Phyllobacteriaceae</taxon>
        <taxon>Nitratireductor</taxon>
    </lineage>
</organism>
<dbReference type="InterPro" id="IPR029063">
    <property type="entry name" value="SAM-dependent_MTases_sf"/>
</dbReference>
<feature type="domain" description="Methyltransferase type 12" evidence="1">
    <location>
        <begin position="148"/>
        <end position="237"/>
    </location>
</feature>
<dbReference type="Proteomes" id="UP001596107">
    <property type="component" value="Unassembled WGS sequence"/>
</dbReference>
<sequence>MKPIFFTSGDLLADRRAEYAEMLFESGDLKAAADLMGEALTRASDWVAGHFRHGEMLAEAGEVAAALDAWRNVLRLDEMDRLGAALKLELFGALDGLGAVPSAFVETLFDQYAETFDTALVDKLSYRVPELLNEALLRIGKHAFAHAIDLGCGTGLMGERLRAHVSFLEGIDISAEMLKRAEGKQIYDRLERADLSVLTTLPRGADLVTAADVFMYLGALDRLFAVAGASLAPGALFAFSVERHAGPEAMVLRPSRRYAHSEPHLRAVMADAGFEPVLLERAAIRMDRGEPIEGLVVVAKRTGMGAAAAKVAVPHHRKERPKVQ</sequence>
<protein>
    <submittedName>
        <fullName evidence="2">Methyltransferase</fullName>
    </submittedName>
</protein>
<dbReference type="SUPFAM" id="SSF53335">
    <property type="entry name" value="S-adenosyl-L-methionine-dependent methyltransferases"/>
    <property type="match status" value="1"/>
</dbReference>
<gene>
    <name evidence="2" type="ORF">ACFPOD_06485</name>
</gene>
<dbReference type="SUPFAM" id="SSF48452">
    <property type="entry name" value="TPR-like"/>
    <property type="match status" value="1"/>
</dbReference>
<dbReference type="CDD" id="cd02440">
    <property type="entry name" value="AdoMet_MTases"/>
    <property type="match status" value="1"/>
</dbReference>
<name>A0ABW0T8G2_9HYPH</name>
<keyword evidence="2" id="KW-0489">Methyltransferase</keyword>
<dbReference type="Pfam" id="PF08242">
    <property type="entry name" value="Methyltransf_12"/>
    <property type="match status" value="1"/>
</dbReference>
<evidence type="ECO:0000313" key="2">
    <source>
        <dbReference type="EMBL" id="MFC5584750.1"/>
    </source>
</evidence>
<accession>A0ABW0T8G2</accession>
<reference evidence="3" key="1">
    <citation type="journal article" date="2019" name="Int. J. Syst. Evol. Microbiol.">
        <title>The Global Catalogue of Microorganisms (GCM) 10K type strain sequencing project: providing services to taxonomists for standard genome sequencing and annotation.</title>
        <authorList>
            <consortium name="The Broad Institute Genomics Platform"/>
            <consortium name="The Broad Institute Genome Sequencing Center for Infectious Disease"/>
            <person name="Wu L."/>
            <person name="Ma J."/>
        </authorList>
    </citation>
    <scope>NUCLEOTIDE SEQUENCE [LARGE SCALE GENOMIC DNA]</scope>
    <source>
        <strain evidence="3">JCM 3366</strain>
    </source>
</reference>
<comment type="caution">
    <text evidence="2">The sequence shown here is derived from an EMBL/GenBank/DDBJ whole genome shotgun (WGS) entry which is preliminary data.</text>
</comment>
<evidence type="ECO:0000259" key="1">
    <source>
        <dbReference type="Pfam" id="PF08242"/>
    </source>
</evidence>
<dbReference type="InterPro" id="IPR011990">
    <property type="entry name" value="TPR-like_helical_dom_sf"/>
</dbReference>
<dbReference type="GO" id="GO:0032259">
    <property type="term" value="P:methylation"/>
    <property type="evidence" value="ECO:0007669"/>
    <property type="project" value="UniProtKB-KW"/>
</dbReference>
<evidence type="ECO:0000313" key="3">
    <source>
        <dbReference type="Proteomes" id="UP001596107"/>
    </source>
</evidence>
<dbReference type="GO" id="GO:0008168">
    <property type="term" value="F:methyltransferase activity"/>
    <property type="evidence" value="ECO:0007669"/>
    <property type="project" value="UniProtKB-KW"/>
</dbReference>
<dbReference type="InterPro" id="IPR013217">
    <property type="entry name" value="Methyltransf_12"/>
</dbReference>
<dbReference type="Gene3D" id="1.25.40.10">
    <property type="entry name" value="Tetratricopeptide repeat domain"/>
    <property type="match status" value="1"/>
</dbReference>
<keyword evidence="2" id="KW-0808">Transferase</keyword>
<dbReference type="Gene3D" id="3.40.50.150">
    <property type="entry name" value="Vaccinia Virus protein VP39"/>
    <property type="match status" value="1"/>
</dbReference>
<dbReference type="RefSeq" id="WP_223019484.1">
    <property type="nucleotide sequence ID" value="NZ_CP078143.1"/>
</dbReference>
<dbReference type="PANTHER" id="PTHR43861">
    <property type="entry name" value="TRANS-ACONITATE 2-METHYLTRANSFERASE-RELATED"/>
    <property type="match status" value="1"/>
</dbReference>